<keyword evidence="6" id="KW-0521">NADP</keyword>
<evidence type="ECO:0000313" key="14">
    <source>
        <dbReference type="Proteomes" id="UP000234681"/>
    </source>
</evidence>
<dbReference type="PANTHER" id="PTHR42737:SF6">
    <property type="entry name" value="THIOREDOXIN-DISULFIDE REDUCTASE"/>
    <property type="match status" value="1"/>
</dbReference>
<evidence type="ECO:0000256" key="8">
    <source>
        <dbReference type="ARBA" id="ARBA00023002"/>
    </source>
</evidence>
<dbReference type="InterPro" id="IPR036188">
    <property type="entry name" value="FAD/NAD-bd_sf"/>
</dbReference>
<dbReference type="PRINTS" id="PR00368">
    <property type="entry name" value="FADPNR"/>
</dbReference>
<comment type="cofactor">
    <cofactor evidence="1">
        <name>FAD</name>
        <dbReference type="ChEBI" id="CHEBI:57692"/>
    </cofactor>
</comment>
<dbReference type="Proteomes" id="UP000234681">
    <property type="component" value="Chromosome 4"/>
</dbReference>
<evidence type="ECO:0000313" key="13">
    <source>
        <dbReference type="EMBL" id="EDL91334.1"/>
    </source>
</evidence>
<evidence type="ECO:0000256" key="9">
    <source>
        <dbReference type="ARBA" id="ARBA00023157"/>
    </source>
</evidence>
<dbReference type="EC" id="1.8.1.9" evidence="3"/>
<evidence type="ECO:0000259" key="12">
    <source>
        <dbReference type="Pfam" id="PF07992"/>
    </source>
</evidence>
<dbReference type="InterPro" id="IPR016156">
    <property type="entry name" value="FAD/NAD-linked_Rdtase_dimer_sf"/>
</dbReference>
<protein>
    <recommendedName>
        <fullName evidence="3">thioredoxin-disulfide reductase (NADPH)</fullName>
        <ecNumber evidence="3">1.8.1.9</ecNumber>
    </recommendedName>
</protein>
<dbReference type="GO" id="GO:0045454">
    <property type="term" value="P:cell redox homeostasis"/>
    <property type="evidence" value="ECO:0007669"/>
    <property type="project" value="InterPro"/>
</dbReference>
<reference evidence="14" key="1">
    <citation type="submission" date="2005-09" db="EMBL/GenBank/DDBJ databases">
        <authorList>
            <person name="Mural R.J."/>
            <person name="Li P.W."/>
            <person name="Adams M.D."/>
            <person name="Amanatides P.G."/>
            <person name="Baden-Tillson H."/>
            <person name="Barnstead M."/>
            <person name="Chin S.H."/>
            <person name="Dew I."/>
            <person name="Evans C.A."/>
            <person name="Ferriera S."/>
            <person name="Flanigan M."/>
            <person name="Fosler C."/>
            <person name="Glodek A."/>
            <person name="Gu Z."/>
            <person name="Holt R.A."/>
            <person name="Jennings D."/>
            <person name="Kraft C.L."/>
            <person name="Lu F."/>
            <person name="Nguyen T."/>
            <person name="Nusskern D.R."/>
            <person name="Pfannkoch C.M."/>
            <person name="Sitter C."/>
            <person name="Sutton G.G."/>
            <person name="Venter J.C."/>
            <person name="Wang Z."/>
            <person name="Woodage T."/>
            <person name="Zheng X.H."/>
            <person name="Zhong F."/>
        </authorList>
    </citation>
    <scope>NUCLEOTIDE SEQUENCE [LARGE SCALE GENOMIC DNA]</scope>
    <source>
        <strain>BN</strain>
        <strain evidence="14">Sprague-Dawley</strain>
    </source>
</reference>
<organism evidence="13 14">
    <name type="scientific">Rattus norvegicus</name>
    <name type="common">Rat</name>
    <dbReference type="NCBI Taxonomy" id="10116"/>
    <lineage>
        <taxon>Eukaryota</taxon>
        <taxon>Metazoa</taxon>
        <taxon>Chordata</taxon>
        <taxon>Craniata</taxon>
        <taxon>Vertebrata</taxon>
        <taxon>Euteleostomi</taxon>
        <taxon>Mammalia</taxon>
        <taxon>Eutheria</taxon>
        <taxon>Euarchontoglires</taxon>
        <taxon>Glires</taxon>
        <taxon>Rodentia</taxon>
        <taxon>Myomorpha</taxon>
        <taxon>Muroidea</taxon>
        <taxon>Muridae</taxon>
        <taxon>Murinae</taxon>
        <taxon>Rattus</taxon>
    </lineage>
</organism>
<evidence type="ECO:0000256" key="10">
    <source>
        <dbReference type="ARBA" id="ARBA00023284"/>
    </source>
</evidence>
<keyword evidence="9" id="KW-1015">Disulfide bond</keyword>
<dbReference type="InterPro" id="IPR004099">
    <property type="entry name" value="Pyr_nucl-diS_OxRdtase_dimer"/>
</dbReference>
<evidence type="ECO:0000256" key="1">
    <source>
        <dbReference type="ARBA" id="ARBA00001974"/>
    </source>
</evidence>
<dbReference type="InterPro" id="IPR046952">
    <property type="entry name" value="GSHR/TRXR-like"/>
</dbReference>
<keyword evidence="7" id="KW-0712">Selenocysteine</keyword>
<proteinExistence type="inferred from homology"/>
<evidence type="ECO:0000259" key="11">
    <source>
        <dbReference type="Pfam" id="PF02852"/>
    </source>
</evidence>
<dbReference type="InterPro" id="IPR023753">
    <property type="entry name" value="FAD/NAD-binding_dom"/>
</dbReference>
<accession>A6IB66</accession>
<dbReference type="Pfam" id="PF07992">
    <property type="entry name" value="Pyr_redox_2"/>
    <property type="match status" value="1"/>
</dbReference>
<keyword evidence="5" id="KW-0274">FAD</keyword>
<dbReference type="Gene3D" id="3.50.50.60">
    <property type="entry name" value="FAD/NAD(P)-binding domain"/>
    <property type="match status" value="2"/>
</dbReference>
<dbReference type="NCBIfam" id="TIGR01438">
    <property type="entry name" value="TGR"/>
    <property type="match status" value="1"/>
</dbReference>
<dbReference type="SUPFAM" id="SSF55424">
    <property type="entry name" value="FAD/NAD-linked reductases, dimerisation (C-terminal) domain"/>
    <property type="match status" value="1"/>
</dbReference>
<sequence>MHQAALLGHALQDARKYGWDYNQQVKHNWETMREAIQNHIGSLNWGYRVTLREKGVTYVNSFGEFVELHKIKATNKKGQETFYTASKFVIATGERPRYLGIQGDKEYCITSDDLFSLPYCPGNTLIVGASYVGLECAGFLAGLGLDVTVMVRSVLLRGFDQEMAEKVGSYLEQQGVKFQRKFTPILVQQLEKGLPGRLKVVAKSTEGPETVEGTYNTVLLAIGRDSCTRKIGLEKIGVKINEKNGKIPVNDVEQTNVPHVYAIGDVLEGKPELTPVAIQAGKLLARRLFGISLEKCDYINVPTTVFTPLEYGCCGLSEEKAIEMYTKENLEVYHTFFWPLEWTVAGRDNNTCYAKIICNKFDNDRVIGFHLLGPNAGEVTQGFAAAMKCGLTKQLLDDTIGIHPTCGEVFTTMEITKSSGLDITQKGC</sequence>
<dbReference type="GO" id="GO:0004791">
    <property type="term" value="F:thioredoxin-disulfide reductase (NADPH) activity"/>
    <property type="evidence" value="ECO:0007669"/>
    <property type="project" value="UniProtKB-EC"/>
</dbReference>
<name>A6IB66_RAT</name>
<dbReference type="EMBL" id="CH473957">
    <property type="protein sequence ID" value="EDL91334.1"/>
    <property type="molecule type" value="Genomic_DNA"/>
</dbReference>
<dbReference type="FunFam" id="3.30.390.30:FF:000004">
    <property type="entry name" value="Thioredoxin reductase 1, cytoplasmic"/>
    <property type="match status" value="1"/>
</dbReference>
<dbReference type="PANTHER" id="PTHR42737">
    <property type="entry name" value="GLUTATHIONE REDUCTASE"/>
    <property type="match status" value="1"/>
</dbReference>
<dbReference type="FunFam" id="3.50.50.60:FF:000012">
    <property type="entry name" value="Thioredoxin reductase 1, cytoplasmic"/>
    <property type="match status" value="1"/>
</dbReference>
<keyword evidence="4" id="KW-0285">Flavoprotein</keyword>
<feature type="domain" description="Pyridine nucleotide-disulphide oxidoreductase dimerisation" evidence="11">
    <location>
        <begin position="301"/>
        <end position="413"/>
    </location>
</feature>
<dbReference type="InterPro" id="IPR006338">
    <property type="entry name" value="Thioredoxin/glutathione_Rdtase"/>
</dbReference>
<dbReference type="AlphaFoldDB" id="A6IB66"/>
<comment type="similarity">
    <text evidence="2">Belongs to the class-I pyridine nucleotide-disulfide oxidoreductase family.</text>
</comment>
<feature type="domain" description="FAD/NAD(P)-binding" evidence="12">
    <location>
        <begin position="27"/>
        <end position="281"/>
    </location>
</feature>
<evidence type="ECO:0000256" key="2">
    <source>
        <dbReference type="ARBA" id="ARBA00007532"/>
    </source>
</evidence>
<dbReference type="GO" id="GO:0050660">
    <property type="term" value="F:flavin adenine dinucleotide binding"/>
    <property type="evidence" value="ECO:0007669"/>
    <property type="project" value="InterPro"/>
</dbReference>
<keyword evidence="10" id="KW-0676">Redox-active center</keyword>
<evidence type="ECO:0000256" key="3">
    <source>
        <dbReference type="ARBA" id="ARBA00012610"/>
    </source>
</evidence>
<evidence type="ECO:0000256" key="6">
    <source>
        <dbReference type="ARBA" id="ARBA00022857"/>
    </source>
</evidence>
<gene>
    <name evidence="13" type="primary">Txnrd3_predicted</name>
    <name evidence="13" type="ORF">rCG_56144</name>
</gene>
<evidence type="ECO:0000256" key="4">
    <source>
        <dbReference type="ARBA" id="ARBA00022630"/>
    </source>
</evidence>
<keyword evidence="8" id="KW-0560">Oxidoreductase</keyword>
<dbReference type="Pfam" id="PF02852">
    <property type="entry name" value="Pyr_redox_dim"/>
    <property type="match status" value="1"/>
</dbReference>
<evidence type="ECO:0000256" key="5">
    <source>
        <dbReference type="ARBA" id="ARBA00022827"/>
    </source>
</evidence>
<dbReference type="PRINTS" id="PR00411">
    <property type="entry name" value="PNDRDTASEI"/>
</dbReference>
<evidence type="ECO:0000256" key="7">
    <source>
        <dbReference type="ARBA" id="ARBA00022933"/>
    </source>
</evidence>
<dbReference type="SUPFAM" id="SSF51905">
    <property type="entry name" value="FAD/NAD(P)-binding domain"/>
    <property type="match status" value="1"/>
</dbReference>
<dbReference type="Gene3D" id="3.30.390.30">
    <property type="match status" value="1"/>
</dbReference>